<accession>A0A9P7Z9W7</accession>
<dbReference type="InterPro" id="IPR025204">
    <property type="entry name" value="CENP-L"/>
</dbReference>
<reference evidence="1" key="1">
    <citation type="journal article" date="2021" name="IMA Fungus">
        <title>Genomic characterization of three marine fungi, including Emericellopsis atlantica sp. nov. with signatures of a generalist lifestyle and marine biomass degradation.</title>
        <authorList>
            <person name="Hagestad O.C."/>
            <person name="Hou L."/>
            <person name="Andersen J.H."/>
            <person name="Hansen E.H."/>
            <person name="Altermark B."/>
            <person name="Li C."/>
            <person name="Kuhnert E."/>
            <person name="Cox R.J."/>
            <person name="Crous P.W."/>
            <person name="Spatafora J.W."/>
            <person name="Lail K."/>
            <person name="Amirebrahimi M."/>
            <person name="Lipzen A."/>
            <person name="Pangilinan J."/>
            <person name="Andreopoulos W."/>
            <person name="Hayes R.D."/>
            <person name="Ng V."/>
            <person name="Grigoriev I.V."/>
            <person name="Jackson S.A."/>
            <person name="Sutton T.D.S."/>
            <person name="Dobson A.D.W."/>
            <person name="Rama T."/>
        </authorList>
    </citation>
    <scope>NUCLEOTIDE SEQUENCE</scope>
    <source>
        <strain evidence="1">TRa3180A</strain>
    </source>
</reference>
<protein>
    <submittedName>
        <fullName evidence="1">Kinetochore complex Sim4 subunit Fta1-domain-containing protein</fullName>
    </submittedName>
</protein>
<keyword evidence="2" id="KW-1185">Reference proteome</keyword>
<proteinExistence type="predicted"/>
<dbReference type="Pfam" id="PF13092">
    <property type="entry name" value="CENP-L"/>
    <property type="match status" value="1"/>
</dbReference>
<sequence length="339" mass="37050">MDARRPYPLYNTTFALHRLSPLYTSSENLSSTVSLQHYAKSFRDILVGEVLRGVRVGLGSDQDALARVGALQDVTWKLLPAEAIWDTEDDAGDELSVTIGASRGIIVNIVYEKASYTAILLRDRQTESAILDGATGFEHFPLLLTRMPGSLRESFTGYLASMFDTRASILHLEKDYMVSALEYYISDCSMGEDGEIMDAASSARLLRTTVKDVQVVLGFDLVGPSLKSIDVYFSKEDVPRLVQAGMKHIEAGNTPERPFMNTMSNYIRANMALDLSHEMIKITKIACDAFVLSGQGKIKLIEPTPGNESVQNRATWNLVGGLIDVAKGSALGTGKGNLG</sequence>
<organism evidence="1 2">
    <name type="scientific">Calycina marina</name>
    <dbReference type="NCBI Taxonomy" id="1763456"/>
    <lineage>
        <taxon>Eukaryota</taxon>
        <taxon>Fungi</taxon>
        <taxon>Dikarya</taxon>
        <taxon>Ascomycota</taxon>
        <taxon>Pezizomycotina</taxon>
        <taxon>Leotiomycetes</taxon>
        <taxon>Helotiales</taxon>
        <taxon>Pezizellaceae</taxon>
        <taxon>Calycina</taxon>
    </lineage>
</organism>
<dbReference type="AlphaFoldDB" id="A0A9P7Z9W7"/>
<dbReference type="EMBL" id="MU253755">
    <property type="protein sequence ID" value="KAG9248139.1"/>
    <property type="molecule type" value="Genomic_DNA"/>
</dbReference>
<evidence type="ECO:0000313" key="1">
    <source>
        <dbReference type="EMBL" id="KAG9248139.1"/>
    </source>
</evidence>
<dbReference type="Proteomes" id="UP000887226">
    <property type="component" value="Unassembled WGS sequence"/>
</dbReference>
<gene>
    <name evidence="1" type="ORF">BJ878DRAFT_489649</name>
</gene>
<dbReference type="OrthoDB" id="8864979at2759"/>
<comment type="caution">
    <text evidence="1">The sequence shown here is derived from an EMBL/GenBank/DDBJ whole genome shotgun (WGS) entry which is preliminary data.</text>
</comment>
<evidence type="ECO:0000313" key="2">
    <source>
        <dbReference type="Proteomes" id="UP000887226"/>
    </source>
</evidence>
<name>A0A9P7Z9W7_9HELO</name>